<reference evidence="1" key="1">
    <citation type="submission" date="2016-05" db="EMBL/GenBank/DDBJ databases">
        <authorList>
            <person name="Lavstsen T."/>
            <person name="Jespersen J.S."/>
        </authorList>
    </citation>
    <scope>NUCLEOTIDE SEQUENCE</scope>
    <source>
        <tissue evidence="1">Brain</tissue>
    </source>
</reference>
<dbReference type="EMBL" id="HAEG01001686">
    <property type="protein sequence ID" value="SBR65764.1"/>
    <property type="molecule type" value="Transcribed_RNA"/>
</dbReference>
<gene>
    <name evidence="1" type="primary">CR356223.2</name>
</gene>
<feature type="non-terminal residue" evidence="1">
    <location>
        <position position="1"/>
    </location>
</feature>
<protein>
    <submittedName>
        <fullName evidence="1">Uncharacterized protein</fullName>
    </submittedName>
</protein>
<sequence length="42" mass="4735">WVSLCCVVLWVSLCCGFCNLMTLLGHRTKEAMEFIKKTLISG</sequence>
<accession>A0A1A8NA77</accession>
<organism evidence="1">
    <name type="scientific">Nothobranchius pienaari</name>
    <dbReference type="NCBI Taxonomy" id="704102"/>
    <lineage>
        <taxon>Eukaryota</taxon>
        <taxon>Metazoa</taxon>
        <taxon>Chordata</taxon>
        <taxon>Craniata</taxon>
        <taxon>Vertebrata</taxon>
        <taxon>Euteleostomi</taxon>
        <taxon>Actinopterygii</taxon>
        <taxon>Neopterygii</taxon>
        <taxon>Teleostei</taxon>
        <taxon>Neoteleostei</taxon>
        <taxon>Acanthomorphata</taxon>
        <taxon>Ovalentaria</taxon>
        <taxon>Atherinomorphae</taxon>
        <taxon>Cyprinodontiformes</taxon>
        <taxon>Nothobranchiidae</taxon>
        <taxon>Nothobranchius</taxon>
    </lineage>
</organism>
<name>A0A1A8NA77_9TELE</name>
<reference evidence="1" key="2">
    <citation type="submission" date="2016-06" db="EMBL/GenBank/DDBJ databases">
        <title>The genome of a short-lived fish provides insights into sex chromosome evolution and the genetic control of aging.</title>
        <authorList>
            <person name="Reichwald K."/>
            <person name="Felder M."/>
            <person name="Petzold A."/>
            <person name="Koch P."/>
            <person name="Groth M."/>
            <person name="Platzer M."/>
        </authorList>
    </citation>
    <scope>NUCLEOTIDE SEQUENCE</scope>
    <source>
        <tissue evidence="1">Brain</tissue>
    </source>
</reference>
<evidence type="ECO:0000313" key="1">
    <source>
        <dbReference type="EMBL" id="SBR65764.1"/>
    </source>
</evidence>
<proteinExistence type="predicted"/>
<dbReference type="AlphaFoldDB" id="A0A1A8NA77"/>